<dbReference type="EMBL" id="VLTL01000011">
    <property type="protein sequence ID" value="KAA0170707.1"/>
    <property type="molecule type" value="Genomic_DNA"/>
</dbReference>
<keyword evidence="2" id="KW-0486">Methionine biosynthesis</keyword>
<dbReference type="SUPFAM" id="SSF100950">
    <property type="entry name" value="NagB/RpiA/CoA transferase-like"/>
    <property type="match status" value="1"/>
</dbReference>
<dbReference type="EC" id="5.3.1.23" evidence="2"/>
<dbReference type="InterPro" id="IPR037171">
    <property type="entry name" value="NagB/RpiA_transferase-like"/>
</dbReference>
<dbReference type="NCBIfam" id="TIGR00524">
    <property type="entry name" value="eIF-2B_rel"/>
    <property type="match status" value="1"/>
</dbReference>
<keyword evidence="1 2" id="KW-0413">Isomerase</keyword>
<comment type="catalytic activity">
    <reaction evidence="2">
        <text>5-(methylsulfanyl)-alpha-D-ribose 1-phosphate = 5-(methylsulfanyl)-D-ribulose 1-phosphate</text>
        <dbReference type="Rhea" id="RHEA:19989"/>
        <dbReference type="ChEBI" id="CHEBI:58533"/>
        <dbReference type="ChEBI" id="CHEBI:58548"/>
        <dbReference type="EC" id="5.3.1.23"/>
    </reaction>
</comment>
<dbReference type="Gene3D" id="3.40.50.10470">
    <property type="entry name" value="Translation initiation factor eif-2b, domain 2"/>
    <property type="match status" value="1"/>
</dbReference>
<dbReference type="InterPro" id="IPR027363">
    <property type="entry name" value="M1Pi_N"/>
</dbReference>
<dbReference type="OrthoDB" id="2461at2759"/>
<evidence type="ECO:0000313" key="5">
    <source>
        <dbReference type="EMBL" id="KAA0164628.1"/>
    </source>
</evidence>
<organism evidence="3 8">
    <name type="scientific">Cafeteria roenbergensis</name>
    <name type="common">Marine flagellate</name>
    <dbReference type="NCBI Taxonomy" id="33653"/>
    <lineage>
        <taxon>Eukaryota</taxon>
        <taxon>Sar</taxon>
        <taxon>Stramenopiles</taxon>
        <taxon>Bigyra</taxon>
        <taxon>Opalozoa</taxon>
        <taxon>Bicosoecida</taxon>
        <taxon>Cafeteriaceae</taxon>
        <taxon>Cafeteria</taxon>
    </lineage>
</organism>
<keyword evidence="2" id="KW-0963">Cytoplasm</keyword>
<dbReference type="Proteomes" id="UP000323011">
    <property type="component" value="Unassembled WGS sequence"/>
</dbReference>
<dbReference type="FunFam" id="3.40.50.10470:FF:000006">
    <property type="entry name" value="Methylthioribose-1-phosphate isomerase"/>
    <property type="match status" value="1"/>
</dbReference>
<dbReference type="InterPro" id="IPR005251">
    <property type="entry name" value="IF-M1Pi"/>
</dbReference>
<dbReference type="GO" id="GO:0005634">
    <property type="term" value="C:nucleus"/>
    <property type="evidence" value="ECO:0007669"/>
    <property type="project" value="UniProtKB-SubCell"/>
</dbReference>
<comment type="caution">
    <text evidence="3">The sequence shown here is derived from an EMBL/GenBank/DDBJ whole genome shotgun (WGS) entry which is preliminary data.</text>
</comment>
<dbReference type="PANTHER" id="PTHR43475">
    <property type="entry name" value="METHYLTHIORIBOSE-1-PHOSPHATE ISOMERASE"/>
    <property type="match status" value="1"/>
</dbReference>
<dbReference type="Pfam" id="PF01008">
    <property type="entry name" value="IF-2B"/>
    <property type="match status" value="1"/>
</dbReference>
<evidence type="ECO:0000313" key="9">
    <source>
        <dbReference type="Proteomes" id="UP000324907"/>
    </source>
</evidence>
<evidence type="ECO:0000313" key="10">
    <source>
        <dbReference type="Proteomes" id="UP000325113"/>
    </source>
</evidence>
<dbReference type="Proteomes" id="UP000324907">
    <property type="component" value="Unassembled WGS sequence"/>
</dbReference>
<evidence type="ECO:0000256" key="1">
    <source>
        <dbReference type="ARBA" id="ARBA00023235"/>
    </source>
</evidence>
<protein>
    <recommendedName>
        <fullName evidence="2">Methylthioribose-1-phosphate isomerase</fullName>
        <shortName evidence="2">M1Pi</shortName>
        <shortName evidence="2">MTR-1-P isomerase</shortName>
        <ecNumber evidence="2">5.3.1.23</ecNumber>
    </recommendedName>
    <alternativeName>
        <fullName evidence="2">S-methyl-5-thioribose-1-phosphate isomerase</fullName>
    </alternativeName>
    <alternativeName>
        <fullName evidence="2">Translation initiation factor eIF-2B subunit alpha/beta/delta-like protein</fullName>
    </alternativeName>
</protein>
<dbReference type="Proteomes" id="UP000325113">
    <property type="component" value="Unassembled WGS sequence"/>
</dbReference>
<dbReference type="InterPro" id="IPR042529">
    <property type="entry name" value="IF_2B-like_C"/>
</dbReference>
<dbReference type="HAMAP" id="MF_01678">
    <property type="entry name" value="Salvage_MtnA"/>
    <property type="match status" value="1"/>
</dbReference>
<dbReference type="EMBL" id="VLTM01000026">
    <property type="protein sequence ID" value="KAA0162640.1"/>
    <property type="molecule type" value="Genomic_DNA"/>
</dbReference>
<reference evidence="7 8" key="1">
    <citation type="submission" date="2019-07" db="EMBL/GenBank/DDBJ databases">
        <title>Genomes of Cafeteria roenbergensis.</title>
        <authorList>
            <person name="Fischer M.G."/>
            <person name="Hackl T."/>
            <person name="Roman M."/>
        </authorList>
    </citation>
    <scope>NUCLEOTIDE SEQUENCE [LARGE SCALE GENOMIC DNA]</scope>
    <source>
        <strain evidence="3 8">BVI</strain>
        <strain evidence="4 10">Cflag</strain>
        <strain evidence="5 7">E4-10P</strain>
        <strain evidence="6 9">RCC970-E3</strain>
    </source>
</reference>
<dbReference type="UniPathway" id="UPA00904">
    <property type="reaction ID" value="UER00874"/>
</dbReference>
<feature type="active site" description="Proton donor" evidence="2">
    <location>
        <position position="283"/>
    </location>
</feature>
<feature type="site" description="Transition state stabilizer" evidence="2">
    <location>
        <position position="203"/>
    </location>
</feature>
<comment type="pathway">
    <text evidence="2">Amino-acid biosynthesis; L-methionine biosynthesis via salvage pathway; L-methionine from S-methyl-5-thio-alpha-D-ribose 1-phosphate: step 1/6.</text>
</comment>
<sequence length="413" mass="43018">MAAPAAAASSGSLPKLATFAGEPVAKPAMDAIPERARSLATKTYRPVFWHDDMLFLIDQRALPTDFELTSCNTVAMVGECINLMVVRGAPAIGAAGAYGLVIGARKALSDGGDLAAVVAAAKAAKVELDAARPTAVNLEWATARMAAIAEALAGIDGMTADRLTSTLLTEAHELCDLDVRTNMAMSRFGADLVPEGANMLHHCNTGALATIDFGTALGVIYECHAQGKGVHVWVDETRPRLQGARLTAWELMRAGVPMHLIADGASGGLMRAGKVDVVVFGADRVAANGDTANKIGTYTMCCAARENGVPAYAVVPTSTIDLTVPTGEGIPIEERSGDEVRCIKGAQVAPEDCPVFNPAFDVTPAKMITGIITEMGVCYPPFAVSLRKAKEAAEEAIKAEWDAKLAAVRAGSA</sequence>
<dbReference type="EMBL" id="VLTN01000017">
    <property type="protein sequence ID" value="KAA0153188.1"/>
    <property type="molecule type" value="Genomic_DNA"/>
</dbReference>
<dbReference type="OMA" id="CETRPLN"/>
<dbReference type="NCBIfam" id="TIGR00512">
    <property type="entry name" value="salvage_mtnA"/>
    <property type="match status" value="1"/>
</dbReference>
<accession>A0A5A8CK61</accession>
<dbReference type="FunFam" id="1.20.120.420:FF:000003">
    <property type="entry name" value="Methylthioribose-1-phosphate isomerase"/>
    <property type="match status" value="1"/>
</dbReference>
<gene>
    <name evidence="5" type="ORF">FNF27_07769</name>
    <name evidence="6" type="ORF">FNF28_01251</name>
    <name evidence="3" type="ORF">FNF29_03376</name>
    <name evidence="4" type="ORF">FNF31_03168</name>
</gene>
<comment type="function">
    <text evidence="2">Catalyzes the interconversion of methylthioribose-1-phosphate (MTR-1-P) into methylthioribulose-1-phosphate (MTRu-1-P).</text>
</comment>
<dbReference type="PANTHER" id="PTHR43475:SF1">
    <property type="entry name" value="METHYLTHIORIBOSE-1-PHOSPHATE ISOMERASE"/>
    <property type="match status" value="1"/>
</dbReference>
<dbReference type="GO" id="GO:0046523">
    <property type="term" value="F:S-methyl-5-thioribose-1-phosphate isomerase activity"/>
    <property type="evidence" value="ECO:0007669"/>
    <property type="project" value="UniProtKB-UniRule"/>
</dbReference>
<dbReference type="NCBIfam" id="NF004326">
    <property type="entry name" value="PRK05720.1"/>
    <property type="match status" value="1"/>
</dbReference>
<dbReference type="AlphaFoldDB" id="A0A5A8CK61"/>
<comment type="similarity">
    <text evidence="2">Belongs to the eIF-2B alpha/beta/delta subunits family. MtnA subfamily.</text>
</comment>
<dbReference type="Proteomes" id="UP000322899">
    <property type="component" value="Unassembled WGS sequence"/>
</dbReference>
<keyword evidence="8" id="KW-1185">Reference proteome</keyword>
<evidence type="ECO:0000313" key="7">
    <source>
        <dbReference type="Proteomes" id="UP000322899"/>
    </source>
</evidence>
<keyword evidence="2" id="KW-0539">Nucleus</keyword>
<evidence type="ECO:0000313" key="8">
    <source>
        <dbReference type="Proteomes" id="UP000323011"/>
    </source>
</evidence>
<comment type="subcellular location">
    <subcellularLocation>
        <location evidence="2">Cytoplasm</location>
    </subcellularLocation>
    <subcellularLocation>
        <location evidence="2">Nucleus</location>
    </subcellularLocation>
</comment>
<dbReference type="GO" id="GO:0019509">
    <property type="term" value="P:L-methionine salvage from methylthioadenosine"/>
    <property type="evidence" value="ECO:0007669"/>
    <property type="project" value="UniProtKB-UniRule"/>
</dbReference>
<dbReference type="InterPro" id="IPR000649">
    <property type="entry name" value="IF-2B-related"/>
</dbReference>
<keyword evidence="2" id="KW-0028">Amino-acid biosynthesis</keyword>
<evidence type="ECO:0000256" key="2">
    <source>
        <dbReference type="HAMAP-Rule" id="MF_03119"/>
    </source>
</evidence>
<dbReference type="Gene3D" id="1.20.120.420">
    <property type="entry name" value="translation initiation factor eif-2b, domain 1"/>
    <property type="match status" value="1"/>
</dbReference>
<dbReference type="GO" id="GO:0005737">
    <property type="term" value="C:cytoplasm"/>
    <property type="evidence" value="ECO:0007669"/>
    <property type="project" value="UniProtKB-SubCell"/>
</dbReference>
<evidence type="ECO:0000313" key="3">
    <source>
        <dbReference type="EMBL" id="KAA0153188.1"/>
    </source>
</evidence>
<evidence type="ECO:0000313" key="6">
    <source>
        <dbReference type="EMBL" id="KAA0170707.1"/>
    </source>
</evidence>
<dbReference type="EMBL" id="VLTO01000100">
    <property type="protein sequence ID" value="KAA0164628.1"/>
    <property type="molecule type" value="Genomic_DNA"/>
</dbReference>
<name>A0A5A8CK61_CAFRO</name>
<proteinExistence type="inferred from homology"/>
<dbReference type="InterPro" id="IPR011559">
    <property type="entry name" value="Initiation_fac_2B_a/b/d"/>
</dbReference>
<evidence type="ECO:0000313" key="4">
    <source>
        <dbReference type="EMBL" id="KAA0162640.1"/>
    </source>
</evidence>